<dbReference type="Proteomes" id="UP000309117">
    <property type="component" value="Unassembled WGS sequence"/>
</dbReference>
<evidence type="ECO:0000256" key="7">
    <source>
        <dbReference type="ARBA" id="ARBA00022989"/>
    </source>
</evidence>
<comment type="subcellular location">
    <subcellularLocation>
        <location evidence="1">Cell membrane</location>
        <topology evidence="1">Multi-pass membrane protein</topology>
    </subcellularLocation>
</comment>
<evidence type="ECO:0000256" key="9">
    <source>
        <dbReference type="ARBA" id="ARBA00023136"/>
    </source>
</evidence>
<evidence type="ECO:0000256" key="2">
    <source>
        <dbReference type="ARBA" id="ARBA00007935"/>
    </source>
</evidence>
<dbReference type="SUPFAM" id="SSF81345">
    <property type="entry name" value="ABC transporter involved in vitamin B12 uptake, BtuC"/>
    <property type="match status" value="1"/>
</dbReference>
<keyword evidence="6 13" id="KW-0812">Transmembrane</keyword>
<keyword evidence="4" id="KW-0813">Transport</keyword>
<feature type="transmembrane region" description="Helical" evidence="13">
    <location>
        <begin position="107"/>
        <end position="124"/>
    </location>
</feature>
<sequence length="310" mass="33234">MKKTTITYFALIVLLAVTFYFALTHGASKVSFTNLTNTQLNILFNIRLPRIFSDLVAGAALSVSGAFFQASLRNPIADPGFMGVSTGASLFEIVFALIFPSMFLGKIFFAILGGCFAFLLLVQFQSRMNPYKLIIVGVALDAIFSGLISVIAPEKNAGMSLATSTWTTTICLGIIGIIGIIGTLFLSSWANYLKVNDEELSSLGLSAQKMRLILLLLATILASAVTANVGVLAFIGIIVPHQGRFLVGHDYDKLIPFSIIAGSWFLLFVDTVGRTIIAPDEIAANILLAIIGGPVLIAILAKENRGKSYD</sequence>
<dbReference type="InterPro" id="IPR000522">
    <property type="entry name" value="ABC_transptr_permease_BtuC"/>
</dbReference>
<protein>
    <recommendedName>
        <fullName evidence="3">Probable heme-iron transport system permease protein IsdF</fullName>
    </recommendedName>
    <alternativeName>
        <fullName evidence="12">Iron-regulated surface determinant protein F</fullName>
    </alternativeName>
    <alternativeName>
        <fullName evidence="11">Staphylococcal iron-regulated protein G</fullName>
    </alternativeName>
</protein>
<dbReference type="GO" id="GO:0033214">
    <property type="term" value="P:siderophore-iron import into cell"/>
    <property type="evidence" value="ECO:0007669"/>
    <property type="project" value="TreeGrafter"/>
</dbReference>
<accession>A0A4S2BPC8</accession>
<keyword evidence="7 13" id="KW-1133">Transmembrane helix</keyword>
<evidence type="ECO:0000256" key="10">
    <source>
        <dbReference type="ARBA" id="ARBA00025320"/>
    </source>
</evidence>
<evidence type="ECO:0000313" key="14">
    <source>
        <dbReference type="EMBL" id="TGY16521.1"/>
    </source>
</evidence>
<evidence type="ECO:0000313" key="15">
    <source>
        <dbReference type="Proteomes" id="UP000309117"/>
    </source>
</evidence>
<comment type="caution">
    <text evidence="14">The sequence shown here is derived from an EMBL/GenBank/DDBJ whole genome shotgun (WGS) entry which is preliminary data.</text>
</comment>
<proteinExistence type="inferred from homology"/>
<keyword evidence="8" id="KW-0408">Iron</keyword>
<feature type="transmembrane region" description="Helical" evidence="13">
    <location>
        <begin position="282"/>
        <end position="301"/>
    </location>
</feature>
<reference evidence="14 15" key="1">
    <citation type="submission" date="2019-04" db="EMBL/GenBank/DDBJ databases">
        <title>Microbes associate with the intestines of laboratory mice.</title>
        <authorList>
            <person name="Navarre W."/>
            <person name="Wong E."/>
            <person name="Huang K."/>
            <person name="Tropini C."/>
            <person name="Ng K."/>
            <person name="Yu B."/>
        </authorList>
    </citation>
    <scope>NUCLEOTIDE SEQUENCE [LARGE SCALE GENOMIC DNA]</scope>
    <source>
        <strain evidence="14 15">NM61_E11</strain>
    </source>
</reference>
<dbReference type="InterPro" id="IPR037294">
    <property type="entry name" value="ABC_BtuC-like"/>
</dbReference>
<feature type="transmembrane region" description="Helical" evidence="13">
    <location>
        <begin position="131"/>
        <end position="152"/>
    </location>
</feature>
<evidence type="ECO:0000256" key="13">
    <source>
        <dbReference type="SAM" id="Phobius"/>
    </source>
</evidence>
<dbReference type="EMBL" id="SRYV01000004">
    <property type="protein sequence ID" value="TGY16521.1"/>
    <property type="molecule type" value="Genomic_DNA"/>
</dbReference>
<evidence type="ECO:0000256" key="4">
    <source>
        <dbReference type="ARBA" id="ARBA00022448"/>
    </source>
</evidence>
<feature type="transmembrane region" description="Helical" evidence="13">
    <location>
        <begin position="254"/>
        <end position="273"/>
    </location>
</feature>
<keyword evidence="9 13" id="KW-0472">Membrane</keyword>
<evidence type="ECO:0000256" key="12">
    <source>
        <dbReference type="ARBA" id="ARBA00031465"/>
    </source>
</evidence>
<dbReference type="CDD" id="cd06550">
    <property type="entry name" value="TM_ABC_iron-siderophores_like"/>
    <property type="match status" value="1"/>
</dbReference>
<evidence type="ECO:0000256" key="8">
    <source>
        <dbReference type="ARBA" id="ARBA00023004"/>
    </source>
</evidence>
<dbReference type="PANTHER" id="PTHR30472:SF21">
    <property type="entry name" value="HEME-IRON TRANSPORT SYSTEM PERMEASE PROTEIN ISDF-RELATED"/>
    <property type="match status" value="1"/>
</dbReference>
<evidence type="ECO:0000256" key="6">
    <source>
        <dbReference type="ARBA" id="ARBA00022692"/>
    </source>
</evidence>
<feature type="transmembrane region" description="Helical" evidence="13">
    <location>
        <begin position="50"/>
        <end position="68"/>
    </location>
</feature>
<dbReference type="PANTHER" id="PTHR30472">
    <property type="entry name" value="FERRIC ENTEROBACTIN TRANSPORT SYSTEM PERMEASE PROTEIN"/>
    <property type="match status" value="1"/>
</dbReference>
<feature type="transmembrane region" description="Helical" evidence="13">
    <location>
        <begin position="212"/>
        <end position="239"/>
    </location>
</feature>
<organism evidence="14 15">
    <name type="scientific">Lactobacillus intestinalis</name>
    <dbReference type="NCBI Taxonomy" id="151781"/>
    <lineage>
        <taxon>Bacteria</taxon>
        <taxon>Bacillati</taxon>
        <taxon>Bacillota</taxon>
        <taxon>Bacilli</taxon>
        <taxon>Lactobacillales</taxon>
        <taxon>Lactobacillaceae</taxon>
        <taxon>Lactobacillus</taxon>
    </lineage>
</organism>
<evidence type="ECO:0000256" key="5">
    <source>
        <dbReference type="ARBA" id="ARBA00022475"/>
    </source>
</evidence>
<feature type="transmembrane region" description="Helical" evidence="13">
    <location>
        <begin position="164"/>
        <end position="192"/>
    </location>
</feature>
<dbReference type="GO" id="GO:0005886">
    <property type="term" value="C:plasma membrane"/>
    <property type="evidence" value="ECO:0007669"/>
    <property type="project" value="UniProtKB-SubCell"/>
</dbReference>
<comment type="similarity">
    <text evidence="2">Belongs to the binding-protein-dependent transport system permease family. FecCD subfamily.</text>
</comment>
<dbReference type="Gene3D" id="1.10.3470.10">
    <property type="entry name" value="ABC transporter involved in vitamin B12 uptake, BtuC"/>
    <property type="match status" value="1"/>
</dbReference>
<evidence type="ECO:0000256" key="3">
    <source>
        <dbReference type="ARBA" id="ARBA00018524"/>
    </source>
</evidence>
<dbReference type="RefSeq" id="WP_135960360.1">
    <property type="nucleotide sequence ID" value="NZ_AQFR02000001.1"/>
</dbReference>
<dbReference type="AlphaFoldDB" id="A0A4S2BPC8"/>
<gene>
    <name evidence="14" type="ORF">E5351_02845</name>
</gene>
<feature type="transmembrane region" description="Helical" evidence="13">
    <location>
        <begin position="80"/>
        <end position="101"/>
    </location>
</feature>
<evidence type="ECO:0000256" key="1">
    <source>
        <dbReference type="ARBA" id="ARBA00004651"/>
    </source>
</evidence>
<keyword evidence="5" id="KW-1003">Cell membrane</keyword>
<dbReference type="GO" id="GO:0022857">
    <property type="term" value="F:transmembrane transporter activity"/>
    <property type="evidence" value="ECO:0007669"/>
    <property type="project" value="InterPro"/>
</dbReference>
<evidence type="ECO:0000256" key="11">
    <source>
        <dbReference type="ARBA" id="ARBA00031149"/>
    </source>
</evidence>
<comment type="function">
    <text evidence="10">Part of the binding-protein-dependent transport system for heme-iron. Responsible for the translocation of the substrate across the membrane.</text>
</comment>
<name>A0A4S2BPC8_9LACO</name>
<dbReference type="Pfam" id="PF01032">
    <property type="entry name" value="FecCD"/>
    <property type="match status" value="1"/>
</dbReference>